<evidence type="ECO:0000256" key="7">
    <source>
        <dbReference type="ARBA" id="ARBA00022949"/>
    </source>
</evidence>
<dbReference type="InterPro" id="IPR000990">
    <property type="entry name" value="Innexin"/>
</dbReference>
<dbReference type="GO" id="GO:0034220">
    <property type="term" value="P:monoatomic ion transmembrane transport"/>
    <property type="evidence" value="ECO:0007669"/>
    <property type="project" value="UniProtKB-KW"/>
</dbReference>
<evidence type="ECO:0000313" key="15">
    <source>
        <dbReference type="WBParaSite" id="PTRK_0000540500.1"/>
    </source>
</evidence>
<evidence type="ECO:0000259" key="13">
    <source>
        <dbReference type="PROSITE" id="PS50882"/>
    </source>
</evidence>
<evidence type="ECO:0000313" key="14">
    <source>
        <dbReference type="Proteomes" id="UP000038045"/>
    </source>
</evidence>
<dbReference type="GO" id="GO:0005886">
    <property type="term" value="C:plasma membrane"/>
    <property type="evidence" value="ECO:0007669"/>
    <property type="project" value="UniProtKB-SubCell"/>
</dbReference>
<dbReference type="AlphaFoldDB" id="A0A0N4ZCY0"/>
<dbReference type="PRINTS" id="PR01262">
    <property type="entry name" value="INNEXIN"/>
</dbReference>
<keyword evidence="11 12" id="KW-0407">Ion channel</keyword>
<evidence type="ECO:0000256" key="8">
    <source>
        <dbReference type="ARBA" id="ARBA00022989"/>
    </source>
</evidence>
<evidence type="ECO:0000256" key="4">
    <source>
        <dbReference type="ARBA" id="ARBA00022475"/>
    </source>
</evidence>
<reference evidence="15" key="1">
    <citation type="submission" date="2017-02" db="UniProtKB">
        <authorList>
            <consortium name="WormBaseParasite"/>
        </authorList>
    </citation>
    <scope>IDENTIFICATION</scope>
</reference>
<dbReference type="PROSITE" id="PS51013">
    <property type="entry name" value="PANNEXIN"/>
    <property type="match status" value="1"/>
</dbReference>
<evidence type="ECO:0000256" key="3">
    <source>
        <dbReference type="ARBA" id="ARBA00022448"/>
    </source>
</evidence>
<sequence length="413" mass="48646">MLPLPDIIKDLTSLANDVIDDNFDRVSCAYSVWVLMFAVLAATTSVYDKPLQCYHKLDHPGNWVQGLDNICYANGTYAIPDFEKFFKAFSESATFDYQDNENTLKLIHEYNGFSINYYQWIPYALLFQSFCFFIPKICWNIIINSMSFDIRSMLKKVKEMNEIGAKITDVQGDGVIAHIYNFLEYSMDSTFFSKRKCRNSMLGVGQILVKFLYIINAYGQFYFINAFVGNGNHLWGLEYLRDIFLLYPNRPQKYFPYNAICNTGHFKQTYISNINIQCVLSMNMINSYIYLFLYFWLLFVFVLSLYSFMKALLYFFNPLVRRNKLIEWLKNNYSIKGLNKYNMVFTRDIIKHDGFILFFLMKHNSGKRVTFSILNKIWEASYEQFNNNDETIKRGSTIKKEAKIIKCKNTGKY</sequence>
<keyword evidence="7" id="KW-0965">Cell junction</keyword>
<evidence type="ECO:0000256" key="12">
    <source>
        <dbReference type="RuleBase" id="RU010713"/>
    </source>
</evidence>
<dbReference type="WBParaSite" id="PTRK_0000540500.1">
    <property type="protein sequence ID" value="PTRK_0000540500.1"/>
    <property type="gene ID" value="PTRK_0000540500"/>
</dbReference>
<feature type="domain" description="YTH" evidence="13">
    <location>
        <begin position="356"/>
        <end position="413"/>
    </location>
</feature>
<dbReference type="Pfam" id="PF00876">
    <property type="entry name" value="Innexin"/>
    <property type="match status" value="1"/>
</dbReference>
<dbReference type="GO" id="GO:0005243">
    <property type="term" value="F:gap junction channel activity"/>
    <property type="evidence" value="ECO:0007669"/>
    <property type="project" value="TreeGrafter"/>
</dbReference>
<keyword evidence="9 12" id="KW-0406">Ion transport</keyword>
<accession>A0A0N4ZCY0</accession>
<keyword evidence="3 12" id="KW-0813">Transport</keyword>
<keyword evidence="10 12" id="KW-0472">Membrane</keyword>
<keyword evidence="4" id="KW-1003">Cell membrane</keyword>
<keyword evidence="5 12" id="KW-0812">Transmembrane</keyword>
<feature type="transmembrane region" description="Helical" evidence="12">
    <location>
        <begin position="120"/>
        <end position="143"/>
    </location>
</feature>
<comment type="similarity">
    <text evidence="12">Belongs to the pannexin family.</text>
</comment>
<feature type="transmembrane region" description="Helical" evidence="12">
    <location>
        <begin position="201"/>
        <end position="224"/>
    </location>
</feature>
<dbReference type="InterPro" id="IPR007275">
    <property type="entry name" value="YTH_domain"/>
</dbReference>
<dbReference type="PROSITE" id="PS50882">
    <property type="entry name" value="YTH"/>
    <property type="match status" value="1"/>
</dbReference>
<gene>
    <name evidence="12" type="primary">inx</name>
</gene>
<dbReference type="PANTHER" id="PTHR11893:SF20">
    <property type="entry name" value="INNEXIN-3"/>
    <property type="match status" value="1"/>
</dbReference>
<dbReference type="GO" id="GO:0003723">
    <property type="term" value="F:RNA binding"/>
    <property type="evidence" value="ECO:0007669"/>
    <property type="project" value="InterPro"/>
</dbReference>
<evidence type="ECO:0000256" key="5">
    <source>
        <dbReference type="ARBA" id="ARBA00022692"/>
    </source>
</evidence>
<proteinExistence type="inferred from homology"/>
<evidence type="ECO:0000256" key="10">
    <source>
        <dbReference type="ARBA" id="ARBA00023136"/>
    </source>
</evidence>
<evidence type="ECO:0000256" key="11">
    <source>
        <dbReference type="ARBA" id="ARBA00023303"/>
    </source>
</evidence>
<dbReference type="Proteomes" id="UP000038045">
    <property type="component" value="Unplaced"/>
</dbReference>
<evidence type="ECO:0000256" key="6">
    <source>
        <dbReference type="ARBA" id="ARBA00022868"/>
    </source>
</evidence>
<feature type="transmembrane region" description="Helical" evidence="12">
    <location>
        <begin position="289"/>
        <end position="316"/>
    </location>
</feature>
<evidence type="ECO:0000256" key="1">
    <source>
        <dbReference type="ARBA" id="ARBA00004610"/>
    </source>
</evidence>
<comment type="function">
    <text evidence="12">Structural component of the gap junctions.</text>
</comment>
<comment type="subcellular location">
    <subcellularLocation>
        <location evidence="1">Cell junction</location>
        <location evidence="1">Gap junction</location>
    </subcellularLocation>
    <subcellularLocation>
        <location evidence="2 12">Cell membrane</location>
        <topology evidence="2 12">Multi-pass membrane protein</topology>
    </subcellularLocation>
</comment>
<protein>
    <recommendedName>
        <fullName evidence="12">Innexin</fullName>
    </recommendedName>
</protein>
<evidence type="ECO:0000256" key="9">
    <source>
        <dbReference type="ARBA" id="ARBA00023065"/>
    </source>
</evidence>
<keyword evidence="6" id="KW-0303">Gap junction</keyword>
<evidence type="ECO:0000256" key="2">
    <source>
        <dbReference type="ARBA" id="ARBA00004651"/>
    </source>
</evidence>
<feature type="transmembrane region" description="Helical" evidence="12">
    <location>
        <begin position="28"/>
        <end position="47"/>
    </location>
</feature>
<dbReference type="GO" id="GO:0005921">
    <property type="term" value="C:gap junction"/>
    <property type="evidence" value="ECO:0007669"/>
    <property type="project" value="UniProtKB-SubCell"/>
</dbReference>
<organism evidence="14 15">
    <name type="scientific">Parastrongyloides trichosuri</name>
    <name type="common">Possum-specific nematode worm</name>
    <dbReference type="NCBI Taxonomy" id="131310"/>
    <lineage>
        <taxon>Eukaryota</taxon>
        <taxon>Metazoa</taxon>
        <taxon>Ecdysozoa</taxon>
        <taxon>Nematoda</taxon>
        <taxon>Chromadorea</taxon>
        <taxon>Rhabditida</taxon>
        <taxon>Tylenchina</taxon>
        <taxon>Panagrolaimomorpha</taxon>
        <taxon>Strongyloidoidea</taxon>
        <taxon>Strongyloididae</taxon>
        <taxon>Parastrongyloides</taxon>
    </lineage>
</organism>
<keyword evidence="8 12" id="KW-1133">Transmembrane helix</keyword>
<dbReference type="PANTHER" id="PTHR11893">
    <property type="entry name" value="INNEXIN"/>
    <property type="match status" value="1"/>
</dbReference>
<keyword evidence="14" id="KW-1185">Reference proteome</keyword>
<name>A0A0N4ZCY0_PARTI</name>